<feature type="transmembrane region" description="Helical" evidence="6">
    <location>
        <begin position="291"/>
        <end position="311"/>
    </location>
</feature>
<dbReference type="KEGG" id="minf:MESINF_0765"/>
<feature type="transmembrane region" description="Helical" evidence="6">
    <location>
        <begin position="554"/>
        <end position="572"/>
    </location>
</feature>
<evidence type="ECO:0000256" key="3">
    <source>
        <dbReference type="ARBA" id="ARBA00022692"/>
    </source>
</evidence>
<dbReference type="Gene3D" id="1.20.1640.10">
    <property type="entry name" value="Multidrug efflux transporter AcrB transmembrane domain"/>
    <property type="match status" value="2"/>
</dbReference>
<feature type="transmembrane region" description="Helical" evidence="6">
    <location>
        <begin position="331"/>
        <end position="354"/>
    </location>
</feature>
<feature type="transmembrane region" description="Helical" evidence="6">
    <location>
        <begin position="644"/>
        <end position="668"/>
    </location>
</feature>
<accession>A0A7Z7LDX0</accession>
<keyword evidence="2" id="KW-1003">Cell membrane</keyword>
<evidence type="ECO:0000256" key="2">
    <source>
        <dbReference type="ARBA" id="ARBA00022475"/>
    </source>
</evidence>
<dbReference type="InterPro" id="IPR050545">
    <property type="entry name" value="Mycobact_MmpL"/>
</dbReference>
<evidence type="ECO:0000313" key="8">
    <source>
        <dbReference type="EMBL" id="SSC12214.1"/>
    </source>
</evidence>
<dbReference type="InterPro" id="IPR000731">
    <property type="entry name" value="SSD"/>
</dbReference>
<evidence type="ECO:0000259" key="7">
    <source>
        <dbReference type="PROSITE" id="PS50156"/>
    </source>
</evidence>
<dbReference type="SUPFAM" id="SSF82866">
    <property type="entry name" value="Multidrug efflux transporter AcrB transmembrane domain"/>
    <property type="match status" value="2"/>
</dbReference>
<dbReference type="PANTHER" id="PTHR33406">
    <property type="entry name" value="MEMBRANE PROTEIN MJ1562-RELATED"/>
    <property type="match status" value="1"/>
</dbReference>
<dbReference type="EMBL" id="LS974202">
    <property type="protein sequence ID" value="SSC12214.1"/>
    <property type="molecule type" value="Genomic_DNA"/>
</dbReference>
<dbReference type="PANTHER" id="PTHR33406:SF13">
    <property type="entry name" value="MEMBRANE PROTEIN YDFJ"/>
    <property type="match status" value="1"/>
</dbReference>
<dbReference type="InterPro" id="IPR004869">
    <property type="entry name" value="MMPL_dom"/>
</dbReference>
<feature type="transmembrane region" description="Helical" evidence="6">
    <location>
        <begin position="605"/>
        <end position="623"/>
    </location>
</feature>
<feature type="domain" description="SSD" evidence="7">
    <location>
        <begin position="191"/>
        <end position="344"/>
    </location>
</feature>
<feature type="transmembrane region" description="Helical" evidence="6">
    <location>
        <begin position="366"/>
        <end position="389"/>
    </location>
</feature>
<feature type="transmembrane region" description="Helical" evidence="6">
    <location>
        <begin position="195"/>
        <end position="213"/>
    </location>
</feature>
<dbReference type="RefSeq" id="WP_169698590.1">
    <property type="nucleotide sequence ID" value="NZ_LS974202.1"/>
</dbReference>
<evidence type="ECO:0000313" key="9">
    <source>
        <dbReference type="Proteomes" id="UP000250796"/>
    </source>
</evidence>
<proteinExistence type="predicted"/>
<evidence type="ECO:0000256" key="4">
    <source>
        <dbReference type="ARBA" id="ARBA00022989"/>
    </source>
</evidence>
<keyword evidence="4 6" id="KW-1133">Transmembrane helix</keyword>
<organism evidence="8 9">
    <name type="scientific">Mesotoga infera</name>
    <dbReference type="NCBI Taxonomy" id="1236046"/>
    <lineage>
        <taxon>Bacteria</taxon>
        <taxon>Thermotogati</taxon>
        <taxon>Thermotogota</taxon>
        <taxon>Thermotogae</taxon>
        <taxon>Kosmotogales</taxon>
        <taxon>Kosmotogaceae</taxon>
        <taxon>Mesotoga</taxon>
    </lineage>
</organism>
<comment type="subcellular location">
    <subcellularLocation>
        <location evidence="1">Cell membrane</location>
        <topology evidence="1">Multi-pass membrane protein</topology>
    </subcellularLocation>
</comment>
<reference evidence="8 9" key="1">
    <citation type="submission" date="2017-01" db="EMBL/GenBank/DDBJ databases">
        <authorList>
            <person name="Erauso G."/>
        </authorList>
    </citation>
    <scope>NUCLEOTIDE SEQUENCE [LARGE SCALE GENOMIC DNA]</scope>
    <source>
        <strain evidence="8">MESINF1</strain>
    </source>
</reference>
<dbReference type="AlphaFoldDB" id="A0A7Z7LDX0"/>
<feature type="transmembrane region" description="Helical" evidence="6">
    <location>
        <begin position="220"/>
        <end position="242"/>
    </location>
</feature>
<evidence type="ECO:0000256" key="5">
    <source>
        <dbReference type="ARBA" id="ARBA00023136"/>
    </source>
</evidence>
<sequence length="707" mass="78000">MIKLVSFATLTAVVVVLFLGIDGLYFEPSPGSFLSEDDPELMAFSRVAREFGDTGTVMVVLNSSGLSLEKLKEVTQKIDGLDWVNTVASVFDAVELGKLNLLTLQIPKTEYVYQSGEKLVLNMDILNDPFYRDLIISSDGEYYGVLITVASGNEFKSGSNILSLKATLKELGINEYRLIGESVANSTTFRSIMDLTFVYPPFIFLAIFTVYMVKFRRISLALLTLVPPAGAAVLVVGIMGLIKTQINSLTVMIPSFIVIIGSAYGMHFLSRFQENCAKQENPIRRTIHEERVPILFSALTTMAGFSSYILLDMRAFRDMGILVCVGIFSSAVFTLIILPGLVSTKWCASVVLTASPVEISPKIRKALMWVIVVMSAISPLLIMTIPMNIDQYAFFKENSEIRRNAEKMKEAFGWLTNYTLMITPKSGGKLAITGEQASQLVDFQKELEALEGISKVLSPVDISRQTNIPLPLLIRVLDNTGVLGSATSLMISQRAMRINLFSPTSDSLSAEKLKDSVKELIARYPLLDEKFDFTLAGTTLIWKSVNSSVVSNQIQSLVVSFALILLLLFTIFKSVKSTFIATIPIALTTLFNFIFMALFRISLSISTALISGMLMGLVIDYAIHFTIWLRRFGDPERAYHQTAAAIFTNGLSLIAGFSVLLLTPLLLYVDVAKLMVSGLAVGMTFTLILLPEIAARRWKKDKLQGDA</sequence>
<keyword evidence="9" id="KW-1185">Reference proteome</keyword>
<keyword evidence="3 6" id="KW-0812">Transmembrane</keyword>
<dbReference type="Pfam" id="PF03176">
    <property type="entry name" value="MMPL"/>
    <property type="match status" value="2"/>
</dbReference>
<feature type="transmembrane region" description="Helical" evidence="6">
    <location>
        <begin position="248"/>
        <end position="270"/>
    </location>
</feature>
<dbReference type="GO" id="GO:0005886">
    <property type="term" value="C:plasma membrane"/>
    <property type="evidence" value="ECO:0007669"/>
    <property type="project" value="UniProtKB-SubCell"/>
</dbReference>
<dbReference type="PROSITE" id="PS50156">
    <property type="entry name" value="SSD"/>
    <property type="match status" value="1"/>
</dbReference>
<gene>
    <name evidence="8" type="ORF">MESINF_0765</name>
</gene>
<dbReference type="Proteomes" id="UP000250796">
    <property type="component" value="Chromosome MESINF"/>
</dbReference>
<protein>
    <submittedName>
        <fullName evidence="8">Putative RND superfamily exporter</fullName>
    </submittedName>
</protein>
<feature type="transmembrane region" description="Helical" evidence="6">
    <location>
        <begin position="674"/>
        <end position="694"/>
    </location>
</feature>
<evidence type="ECO:0000256" key="1">
    <source>
        <dbReference type="ARBA" id="ARBA00004651"/>
    </source>
</evidence>
<evidence type="ECO:0000256" key="6">
    <source>
        <dbReference type="SAM" id="Phobius"/>
    </source>
</evidence>
<keyword evidence="5 6" id="KW-0472">Membrane</keyword>
<name>A0A7Z7LDX0_9BACT</name>
<feature type="transmembrane region" description="Helical" evidence="6">
    <location>
        <begin position="579"/>
        <end position="599"/>
    </location>
</feature>